<evidence type="ECO:0000313" key="3">
    <source>
        <dbReference type="Proteomes" id="UP000238274"/>
    </source>
</evidence>
<protein>
    <submittedName>
        <fullName evidence="2">Uncharacterized protein</fullName>
    </submittedName>
</protein>
<organism evidence="2 3">
    <name type="scientific">Puccinia striiformis</name>
    <dbReference type="NCBI Taxonomy" id="27350"/>
    <lineage>
        <taxon>Eukaryota</taxon>
        <taxon>Fungi</taxon>
        <taxon>Dikarya</taxon>
        <taxon>Basidiomycota</taxon>
        <taxon>Pucciniomycotina</taxon>
        <taxon>Pucciniomycetes</taxon>
        <taxon>Pucciniales</taxon>
        <taxon>Pucciniaceae</taxon>
        <taxon>Puccinia</taxon>
    </lineage>
</organism>
<keyword evidence="3" id="KW-1185">Reference proteome</keyword>
<evidence type="ECO:0000256" key="1">
    <source>
        <dbReference type="SAM" id="MobiDB-lite"/>
    </source>
</evidence>
<dbReference type="AlphaFoldDB" id="A0A2S4V448"/>
<proteinExistence type="predicted"/>
<dbReference type="Proteomes" id="UP000238274">
    <property type="component" value="Unassembled WGS sequence"/>
</dbReference>
<dbReference type="OrthoDB" id="2497047at2759"/>
<dbReference type="VEuPathDB" id="FungiDB:PSTT_09654"/>
<sequence length="341" mass="36743">MSVFAIFSALNNSKYGFLQYSHLIGPTSPIASARVLQGCDTALLNRVAYLAPVTGIGNDNGRKTATIPSRYRYGEISETPRGTILYFNTLTGFTRALEVIPFTTTYLSPLASSDCTLVILPISITMLACITLCLFLSQAVITSVVTTPPHAPKYISTHSFPMGSAQVNYCQEIGGSHAVLTRRGLDAVPEDKSKTNPTSTVPGPIAPPSGKPFDLTPAKCGHPTCYAGTFQKPSLEDCEMVIQAQLYNSTGSLEAAPGTWVFVSYGTCATVFQNPEEASSTLQYNWAELGAQAGKIAGKCSLDEDKSMGGSCTFGKYLKYNFDNIMITLQRFDDRDIQNAK</sequence>
<name>A0A2S4V448_9BASI</name>
<accession>A0A2S4V448</accession>
<reference evidence="2 3" key="1">
    <citation type="submission" date="2017-12" db="EMBL/GenBank/DDBJ databases">
        <title>Gene loss provides genomic basis for host adaptation in cereal stripe rust fungi.</title>
        <authorList>
            <person name="Xia C."/>
        </authorList>
    </citation>
    <scope>NUCLEOTIDE SEQUENCE [LARGE SCALE GENOMIC DNA]</scope>
    <source>
        <strain evidence="2 3">93TX-2</strain>
    </source>
</reference>
<feature type="region of interest" description="Disordered" evidence="1">
    <location>
        <begin position="188"/>
        <end position="207"/>
    </location>
</feature>
<evidence type="ECO:0000313" key="2">
    <source>
        <dbReference type="EMBL" id="POW04278.1"/>
    </source>
</evidence>
<gene>
    <name evidence="2" type="ORF">PSHT_11317</name>
</gene>
<reference evidence="3" key="2">
    <citation type="journal article" date="2018" name="BMC Genomics">
        <title>Genomic insights into host adaptation between the wheat stripe rust pathogen (Puccinia striiformis f. sp. tritici) and the barley stripe rust pathogen (Puccinia striiformis f. sp. hordei).</title>
        <authorList>
            <person name="Xia C."/>
            <person name="Wang M."/>
            <person name="Yin C."/>
            <person name="Cornejo O.E."/>
            <person name="Hulbert S.H."/>
            <person name="Chen X."/>
        </authorList>
    </citation>
    <scope>NUCLEOTIDE SEQUENCE [LARGE SCALE GENOMIC DNA]</scope>
    <source>
        <strain evidence="3">93TX-2</strain>
    </source>
</reference>
<reference evidence="3" key="3">
    <citation type="journal article" date="2018" name="Mol. Plant Microbe Interact.">
        <title>Genome sequence resources for the wheat stripe rust pathogen (Puccinia striiformis f. sp. tritici) and the barley stripe rust pathogen (Puccinia striiformis f. sp. hordei).</title>
        <authorList>
            <person name="Xia C."/>
            <person name="Wang M."/>
            <person name="Yin C."/>
            <person name="Cornejo O.E."/>
            <person name="Hulbert S.H."/>
            <person name="Chen X."/>
        </authorList>
    </citation>
    <scope>NUCLEOTIDE SEQUENCE [LARGE SCALE GENOMIC DNA]</scope>
    <source>
        <strain evidence="3">93TX-2</strain>
    </source>
</reference>
<dbReference type="VEuPathDB" id="FungiDB:PSHT_11317"/>
<dbReference type="EMBL" id="PKSM01000186">
    <property type="protein sequence ID" value="POW04278.1"/>
    <property type="molecule type" value="Genomic_DNA"/>
</dbReference>
<comment type="caution">
    <text evidence="2">The sequence shown here is derived from an EMBL/GenBank/DDBJ whole genome shotgun (WGS) entry which is preliminary data.</text>
</comment>